<keyword evidence="3" id="KW-1185">Reference proteome</keyword>
<feature type="compositionally biased region" description="Basic and acidic residues" evidence="1">
    <location>
        <begin position="430"/>
        <end position="442"/>
    </location>
</feature>
<dbReference type="Proteomes" id="UP000572754">
    <property type="component" value="Unassembled WGS sequence"/>
</dbReference>
<name>A0A8H5UBP6_FUSCI</name>
<evidence type="ECO:0000256" key="1">
    <source>
        <dbReference type="SAM" id="MobiDB-lite"/>
    </source>
</evidence>
<comment type="caution">
    <text evidence="2">The sequence shown here is derived from an EMBL/GenBank/DDBJ whole genome shotgun (WGS) entry which is preliminary data.</text>
</comment>
<gene>
    <name evidence="2" type="ORF">FCIRC_2255</name>
</gene>
<evidence type="ECO:0000313" key="2">
    <source>
        <dbReference type="EMBL" id="KAF5687549.1"/>
    </source>
</evidence>
<reference evidence="2 3" key="2">
    <citation type="submission" date="2020-05" db="EMBL/GenBank/DDBJ databases">
        <title>Identification and distribution of gene clusters putatively required for synthesis of sphingolipid metabolism inhibitors in phylogenetically diverse species of the filamentous fungus Fusarium.</title>
        <authorList>
            <person name="Kim H.-S."/>
            <person name="Busman M."/>
            <person name="Brown D.W."/>
            <person name="Divon H."/>
            <person name="Uhlig S."/>
            <person name="Proctor R.H."/>
        </authorList>
    </citation>
    <scope>NUCLEOTIDE SEQUENCE [LARGE SCALE GENOMIC DNA]</scope>
    <source>
        <strain evidence="2 3">NRRL 25331</strain>
    </source>
</reference>
<evidence type="ECO:0000313" key="3">
    <source>
        <dbReference type="Proteomes" id="UP000572754"/>
    </source>
</evidence>
<protein>
    <submittedName>
        <fullName evidence="2">Uncharacterized protein</fullName>
    </submittedName>
</protein>
<sequence length="478" mass="55144">MKPPIPSSSKNTNDQQRGVLLNLPTELLREILGKDDLKWQDYWNLRRTSSRLSQLAEEPMYRGGDYCIFRLACFRGDLDTLTICAQYGAVPTKRIEKGLSDDPLGLIKPGKDLYRRDMDDEYQECLHWDIWGDGSHGPGDIVILGFYEGNFSAERFIEVWQWLSDQGCELFNFMTLRSKIRMSFHVFSYALLSMLPTATDKAHHEGICEVIQFLYNKGLRIPHPDRRLWMRGTWPAYHPLARENRPTMLQAMLQTNCPPSILELYLRQVNDEGLVFDYGVTWHSPFNGLGSITQFLSILFDDMFAPWIYKGDTARSMSDDLQAKICLLTQHQGANAFELYVLGDIVIALRKIDARKVSQGGLEFDRDGVWCWYELCMAIAYISDEDIRGQTVDLHFTTPGDVEMIHPYFSRAWAPHEELAHARRKALEKRALESGQDPRDIKPQGQEPTTRNWAQMPLDAWDYIPRHIINDKLKGGRS</sequence>
<dbReference type="EMBL" id="JAAQPE010000073">
    <property type="protein sequence ID" value="KAF5687549.1"/>
    <property type="molecule type" value="Genomic_DNA"/>
</dbReference>
<organism evidence="2 3">
    <name type="scientific">Fusarium circinatum</name>
    <name type="common">Pitch canker fungus</name>
    <name type="synonym">Gibberella circinata</name>
    <dbReference type="NCBI Taxonomy" id="48490"/>
    <lineage>
        <taxon>Eukaryota</taxon>
        <taxon>Fungi</taxon>
        <taxon>Dikarya</taxon>
        <taxon>Ascomycota</taxon>
        <taxon>Pezizomycotina</taxon>
        <taxon>Sordariomycetes</taxon>
        <taxon>Hypocreomycetidae</taxon>
        <taxon>Hypocreales</taxon>
        <taxon>Nectriaceae</taxon>
        <taxon>Fusarium</taxon>
        <taxon>Fusarium fujikuroi species complex</taxon>
    </lineage>
</organism>
<reference evidence="3" key="1">
    <citation type="journal article" date="2020" name="BMC Genomics">
        <title>Correction to: Identification and distribution of gene clusters required for synthesis of sphingolipid metabolism inhibitors in diverse species of the filamentous fungus Fusarium.</title>
        <authorList>
            <person name="Kim H.S."/>
            <person name="Lohmar J.M."/>
            <person name="Busman M."/>
            <person name="Brown D.W."/>
            <person name="Naumann T.A."/>
            <person name="Divon H.H."/>
            <person name="Lysoe E."/>
            <person name="Uhlig S."/>
            <person name="Proctor R.H."/>
        </authorList>
    </citation>
    <scope>NUCLEOTIDE SEQUENCE [LARGE SCALE GENOMIC DNA]</scope>
    <source>
        <strain evidence="3">NRRL 25331</strain>
    </source>
</reference>
<proteinExistence type="predicted"/>
<feature type="region of interest" description="Disordered" evidence="1">
    <location>
        <begin position="430"/>
        <end position="452"/>
    </location>
</feature>
<dbReference type="AlphaFoldDB" id="A0A8H5UBP6"/>
<accession>A0A8H5UBP6</accession>